<feature type="compositionally biased region" description="Basic and acidic residues" evidence="2">
    <location>
        <begin position="197"/>
        <end position="207"/>
    </location>
</feature>
<evidence type="ECO:0000313" key="4">
    <source>
        <dbReference type="EMBL" id="RDX65940.1"/>
    </source>
</evidence>
<dbReference type="InterPro" id="IPR029030">
    <property type="entry name" value="Caspase-like_dom_sf"/>
</dbReference>
<reference evidence="4" key="1">
    <citation type="submission" date="2018-05" db="EMBL/GenBank/DDBJ databases">
        <title>Draft genome of Mucuna pruriens seed.</title>
        <authorList>
            <person name="Nnadi N.E."/>
            <person name="Vos R."/>
            <person name="Hasami M.H."/>
            <person name="Devisetty U.K."/>
            <person name="Aguiy J.C."/>
        </authorList>
    </citation>
    <scope>NUCLEOTIDE SEQUENCE [LARGE SCALE GENOMIC DNA]</scope>
    <source>
        <strain evidence="4">JCA_2017</strain>
    </source>
</reference>
<accession>A0A371EIS6</accession>
<name>A0A371EIS6_MUCPR</name>
<evidence type="ECO:0000259" key="3">
    <source>
        <dbReference type="Pfam" id="PF00656"/>
    </source>
</evidence>
<dbReference type="InterPro" id="IPR050452">
    <property type="entry name" value="Metacaspase"/>
</dbReference>
<dbReference type="InterPro" id="IPR011600">
    <property type="entry name" value="Pept_C14_caspase"/>
</dbReference>
<dbReference type="GO" id="GO:0006508">
    <property type="term" value="P:proteolysis"/>
    <property type="evidence" value="ECO:0007669"/>
    <property type="project" value="InterPro"/>
</dbReference>
<keyword evidence="5" id="KW-1185">Reference proteome</keyword>
<dbReference type="Gene3D" id="3.40.50.1460">
    <property type="match status" value="1"/>
</dbReference>
<proteinExistence type="inferred from homology"/>
<dbReference type="PANTHER" id="PTHR48104:SF30">
    <property type="entry name" value="METACASPASE-1"/>
    <property type="match status" value="1"/>
</dbReference>
<dbReference type="AlphaFoldDB" id="A0A371EIS6"/>
<organism evidence="4 5">
    <name type="scientific">Mucuna pruriens</name>
    <name type="common">Velvet bean</name>
    <name type="synonym">Dolichos pruriens</name>
    <dbReference type="NCBI Taxonomy" id="157652"/>
    <lineage>
        <taxon>Eukaryota</taxon>
        <taxon>Viridiplantae</taxon>
        <taxon>Streptophyta</taxon>
        <taxon>Embryophyta</taxon>
        <taxon>Tracheophyta</taxon>
        <taxon>Spermatophyta</taxon>
        <taxon>Magnoliopsida</taxon>
        <taxon>eudicotyledons</taxon>
        <taxon>Gunneridae</taxon>
        <taxon>Pentapetalae</taxon>
        <taxon>rosids</taxon>
        <taxon>fabids</taxon>
        <taxon>Fabales</taxon>
        <taxon>Fabaceae</taxon>
        <taxon>Papilionoideae</taxon>
        <taxon>50 kb inversion clade</taxon>
        <taxon>NPAAA clade</taxon>
        <taxon>indigoferoid/millettioid clade</taxon>
        <taxon>Phaseoleae</taxon>
        <taxon>Mucuna</taxon>
    </lineage>
</organism>
<gene>
    <name evidence="4" type="primary">AMC4</name>
    <name evidence="4" type="ORF">CR513_55352</name>
</gene>
<dbReference type="GO" id="GO:0004197">
    <property type="term" value="F:cysteine-type endopeptidase activity"/>
    <property type="evidence" value="ECO:0007669"/>
    <property type="project" value="InterPro"/>
</dbReference>
<evidence type="ECO:0000313" key="5">
    <source>
        <dbReference type="Proteomes" id="UP000257109"/>
    </source>
</evidence>
<dbReference type="Proteomes" id="UP000257109">
    <property type="component" value="Unassembled WGS sequence"/>
</dbReference>
<protein>
    <submittedName>
        <fullName evidence="4">Metacaspase-4</fullName>
    </submittedName>
</protein>
<feature type="domain" description="Peptidase C14 caspase" evidence="3">
    <location>
        <begin position="3"/>
        <end position="405"/>
    </location>
</feature>
<dbReference type="Pfam" id="PF00656">
    <property type="entry name" value="Peptidase_C14"/>
    <property type="match status" value="2"/>
</dbReference>
<sequence length="847" mass="92319">MAKKAVLIGINYPGTKAELRGCINDVRRMQRCLIQRYGFSEDDITVLIDTDESYTEPTGKNIRSALSTLVRSAEPGDVLFVHYSGHGTRLPAETGEDDDTGFDECIVPSDMNLITDDDFREFVDKVPRGCRITIVSDSCHSGGLLEEAKEQIGESTKGEEEEEHHSRFGLSSFLHRTVEDAESRGFHIPSALRHHGDRNDGDENRDIELPHGDYGYVKNRSLPLSTLIDVLKQKTGKDDIDVGKLRPTLFDMFGEDASPKVKKFMNVILNKLGSGEGGEQGGGILGLVGGLAQEFLKQKLDNDEGYAKPALNTHVESKQEAYAGSTKRGFPDGGILMSGCQTDQTSADASPSGNAASAYGAFSNSIQAIIEESDGAVTNQELIHKAREKLKRAGFTQKPGLYCSDNHVDAPFTHSSHLVSIVAQKESEIDPMAKKAVLIGINYPGTKAELRGCINDVWRMHRCLIERFGFSENDIVVLIDTDKSYTEPTGKNIRSALTRLIRSAKPGDVLFVHYSGHGTRLPAETGEDDDTGFDECIVPSDMNLITDDDFREFVDGVPRDCKLTIVSDSCHSGGLIDGAKEQIGNSTKGEGQNSGSGFGLSSFLRRTAEEAIESRGIHIPSALRHHGHRHNIEADDRDIELPHEHYGYVKSRSLPLSTVIDILKQKTGKNDIDVGKLRLSLYDIFGEDASPKVKKFMKVILNKLQHGDGGSEKHGGILGLVGSLAQEFLKQKLDANDGYAKPAMETEVESKYEAYAGSTKPRLLDGGILMSGCQTDQTSADASPAGNSASAYGAFSNAIQAIIEERDGAVTNQELVLKAREKLKRGGFAQRPGLYCNDHHVDGPFVC</sequence>
<evidence type="ECO:0000256" key="2">
    <source>
        <dbReference type="SAM" id="MobiDB-lite"/>
    </source>
</evidence>
<dbReference type="OrthoDB" id="3223806at2759"/>
<dbReference type="Gene3D" id="3.40.50.12660">
    <property type="match status" value="3"/>
</dbReference>
<dbReference type="PANTHER" id="PTHR48104">
    <property type="entry name" value="METACASPASE-4"/>
    <property type="match status" value="1"/>
</dbReference>
<dbReference type="GO" id="GO:0005737">
    <property type="term" value="C:cytoplasm"/>
    <property type="evidence" value="ECO:0007669"/>
    <property type="project" value="TreeGrafter"/>
</dbReference>
<dbReference type="SUPFAM" id="SSF52129">
    <property type="entry name" value="Caspase-like"/>
    <property type="match status" value="1"/>
</dbReference>
<dbReference type="EMBL" id="QJKJ01013661">
    <property type="protein sequence ID" value="RDX65940.1"/>
    <property type="molecule type" value="Genomic_DNA"/>
</dbReference>
<comment type="caution">
    <text evidence="4">The sequence shown here is derived from an EMBL/GenBank/DDBJ whole genome shotgun (WGS) entry which is preliminary data.</text>
</comment>
<evidence type="ECO:0000256" key="1">
    <source>
        <dbReference type="ARBA" id="ARBA00009005"/>
    </source>
</evidence>
<feature type="domain" description="Peptidase C14 caspase" evidence="3">
    <location>
        <begin position="434"/>
        <end position="837"/>
    </location>
</feature>
<comment type="similarity">
    <text evidence="1">Belongs to the peptidase C14B family.</text>
</comment>
<feature type="region of interest" description="Disordered" evidence="2">
    <location>
        <begin position="185"/>
        <end position="207"/>
    </location>
</feature>